<evidence type="ECO:0000256" key="1">
    <source>
        <dbReference type="SAM" id="MobiDB-lite"/>
    </source>
</evidence>
<proteinExistence type="predicted"/>
<evidence type="ECO:0000313" key="3">
    <source>
        <dbReference type="EMBL" id="CAC5406780.1"/>
    </source>
</evidence>
<sequence>MKYMLRQGQYGKKTQKPKPQCSNQNMMKTRNGLWYCRRVSLKRVDRTMKYMLRQGQYGKKTQKPKPQCSNQNMMKTRNGLCTFLVCFYWFPVQTKTFTGSVNEIDIDGAYQFQVINKVKGRVTSSIDKMIQCRSVQVISLYRKLLRKGRSLQFTDKEYYFQRIRSEFEKNKNLERKEDIQRSIEKGQVFLERNALV</sequence>
<keyword evidence="4" id="KW-1185">Reference proteome</keyword>
<dbReference type="InterPro" id="IPR008011">
    <property type="entry name" value="Complex1_LYR_dom"/>
</dbReference>
<evidence type="ECO:0000313" key="4">
    <source>
        <dbReference type="Proteomes" id="UP000507470"/>
    </source>
</evidence>
<dbReference type="CDD" id="cd20272">
    <property type="entry name" value="Complex1_LYR_MIEF1-MP"/>
    <property type="match status" value="1"/>
</dbReference>
<protein>
    <recommendedName>
        <fullName evidence="2">Complex 1 LYR protein domain-containing protein</fullName>
    </recommendedName>
</protein>
<dbReference type="Proteomes" id="UP000507470">
    <property type="component" value="Unassembled WGS sequence"/>
</dbReference>
<dbReference type="AlphaFoldDB" id="A0A6J8DIE9"/>
<accession>A0A6J8DIE9</accession>
<reference evidence="3 4" key="1">
    <citation type="submission" date="2020-06" db="EMBL/GenBank/DDBJ databases">
        <authorList>
            <person name="Li R."/>
            <person name="Bekaert M."/>
        </authorList>
    </citation>
    <scope>NUCLEOTIDE SEQUENCE [LARGE SCALE GENOMIC DNA]</scope>
    <source>
        <strain evidence="4">wild</strain>
    </source>
</reference>
<evidence type="ECO:0000259" key="2">
    <source>
        <dbReference type="Pfam" id="PF05347"/>
    </source>
</evidence>
<dbReference type="Pfam" id="PF05347">
    <property type="entry name" value="Complex1_LYR"/>
    <property type="match status" value="1"/>
</dbReference>
<dbReference type="InterPro" id="IPR045300">
    <property type="entry name" value="Complex1_LYR_MIEF1-MP"/>
</dbReference>
<name>A0A6J8DIE9_MYTCO</name>
<feature type="region of interest" description="Disordered" evidence="1">
    <location>
        <begin position="1"/>
        <end position="23"/>
    </location>
</feature>
<dbReference type="EMBL" id="CACVKT020007264">
    <property type="protein sequence ID" value="CAC5406780.1"/>
    <property type="molecule type" value="Genomic_DNA"/>
</dbReference>
<dbReference type="OrthoDB" id="277888at2759"/>
<gene>
    <name evidence="3" type="ORF">MCOR_40317</name>
</gene>
<organism evidence="3 4">
    <name type="scientific">Mytilus coruscus</name>
    <name type="common">Sea mussel</name>
    <dbReference type="NCBI Taxonomy" id="42192"/>
    <lineage>
        <taxon>Eukaryota</taxon>
        <taxon>Metazoa</taxon>
        <taxon>Spiralia</taxon>
        <taxon>Lophotrochozoa</taxon>
        <taxon>Mollusca</taxon>
        <taxon>Bivalvia</taxon>
        <taxon>Autobranchia</taxon>
        <taxon>Pteriomorphia</taxon>
        <taxon>Mytilida</taxon>
        <taxon>Mytiloidea</taxon>
        <taxon>Mytilidae</taxon>
        <taxon>Mytilinae</taxon>
        <taxon>Mytilus</taxon>
    </lineage>
</organism>
<feature type="domain" description="Complex 1 LYR protein" evidence="2">
    <location>
        <begin position="136"/>
        <end position="190"/>
    </location>
</feature>